<organism evidence="1 2">
    <name type="scientific">Aerococcus agrisoli</name>
    <dbReference type="NCBI Taxonomy" id="2487350"/>
    <lineage>
        <taxon>Bacteria</taxon>
        <taxon>Bacillati</taxon>
        <taxon>Bacillota</taxon>
        <taxon>Bacilli</taxon>
        <taxon>Lactobacillales</taxon>
        <taxon>Aerococcaceae</taxon>
        <taxon>Aerococcus</taxon>
    </lineage>
</organism>
<dbReference type="Proteomes" id="UP000273977">
    <property type="component" value="Unassembled WGS sequence"/>
</dbReference>
<evidence type="ECO:0000313" key="2">
    <source>
        <dbReference type="Proteomes" id="UP000273977"/>
    </source>
</evidence>
<keyword evidence="2" id="KW-1185">Reference proteome</keyword>
<protein>
    <submittedName>
        <fullName evidence="1">DUF1456 family protein</fullName>
    </submittedName>
</protein>
<dbReference type="Pfam" id="PF07308">
    <property type="entry name" value="DUF1456"/>
    <property type="match status" value="2"/>
</dbReference>
<sequence>MDNNDRLTRLRYALDIKDSDVVTIFGMGGATVTTEQVRALTTRDEEGIYEEVLDNERLERFLNGMITSQRGVREGAPEPELELNDENVNNLLLKKLKIALSMTTDEVHEIMVEAGGRLTKSELGAVLRKEGHRNYKPCGDRYARNFLNGLKLRYRGE</sequence>
<name>A0A3N4GFQ4_9LACT</name>
<dbReference type="RefSeq" id="WP_094517848.1">
    <property type="nucleotide sequence ID" value="NZ_RKMG01000029.1"/>
</dbReference>
<dbReference type="EMBL" id="RKMG01000029">
    <property type="protein sequence ID" value="RPA57420.1"/>
    <property type="molecule type" value="Genomic_DNA"/>
</dbReference>
<proteinExistence type="predicted"/>
<reference evidence="1 2" key="1">
    <citation type="submission" date="2018-11" db="EMBL/GenBank/DDBJ databases">
        <title>Aerococcus sp. SJQ22, whole genome shotgun sequence.</title>
        <authorList>
            <person name="Sun L."/>
            <person name="Gao X."/>
            <person name="Chen W."/>
            <person name="Huang K."/>
        </authorList>
    </citation>
    <scope>NUCLEOTIDE SEQUENCE [LARGE SCALE GENOMIC DNA]</scope>
    <source>
        <strain evidence="1 2">SJQ22</strain>
    </source>
</reference>
<dbReference type="AlphaFoldDB" id="A0A3N4GFQ4"/>
<gene>
    <name evidence="1" type="ORF">EF384_08020</name>
</gene>
<evidence type="ECO:0000313" key="1">
    <source>
        <dbReference type="EMBL" id="RPA57420.1"/>
    </source>
</evidence>
<dbReference type="InterPro" id="IPR009921">
    <property type="entry name" value="YehS-like"/>
</dbReference>
<accession>A0A3N4GFQ4</accession>
<dbReference type="PANTHER" id="PTHR37805:SF1">
    <property type="entry name" value="CYTOPLASMIC PROTEIN"/>
    <property type="match status" value="1"/>
</dbReference>
<comment type="caution">
    <text evidence="1">The sequence shown here is derived from an EMBL/GenBank/DDBJ whole genome shotgun (WGS) entry which is preliminary data.</text>
</comment>
<dbReference type="OrthoDB" id="9788465at2"/>
<dbReference type="PANTHER" id="PTHR37805">
    <property type="entry name" value="CYTOPLASMIC PROTEIN-RELATED"/>
    <property type="match status" value="1"/>
</dbReference>